<dbReference type="InParanoid" id="H3AYB5"/>
<evidence type="ECO:0000256" key="12">
    <source>
        <dbReference type="PIRSR" id="PIRSR002417-50"/>
    </source>
</evidence>
<keyword evidence="14" id="KW-1133">Transmembrane helix</keyword>
<keyword evidence="8 13" id="KW-0044">Antibiotic</keyword>
<dbReference type="GO" id="GO:0031663">
    <property type="term" value="P:lipopolysaccharide-mediated signaling pathway"/>
    <property type="evidence" value="ECO:0007669"/>
    <property type="project" value="TreeGrafter"/>
</dbReference>
<dbReference type="GeneTree" id="ENSGT01150000286994"/>
<comment type="subcellular location">
    <subcellularLocation>
        <location evidence="1 13">Secreted</location>
    </subcellularLocation>
</comment>
<feature type="chain" id="PRO_5003579636" description="Bactericidal permeability-increasing protein" evidence="15">
    <location>
        <begin position="31"/>
        <end position="487"/>
    </location>
</feature>
<sequence length="487" mass="54862">WCYCDSQAKRMRTATLILALFTVFVVTAWANNPGLVARITDKGIDYARVKGIQSLQKALTKIKIPDFTGKFRIKHFLKVHYSFYNIIIRNFQLPSSSITLVPGTGLKVSIQNAFIELNGQWRVKMKIMRTHGSFRVNVKGLSASVGLKLGADGSGRPTVSTFSCSSHISAVKVHISGRLSWLYKIFKKSIESRLRKSLENKMCSVIQKSITEKLQPILQTLKVTAKVDKYAGINYSLVSPPTITSVSLDLGLKGEFFDLFHHVKIPFDASALNIPLGQNRMLYFGLSKYFFNSAGFIYHAVGALVKNITDDMIPKESKIRLNTTYFGLLIPQVYKILCNLYIYIYIYIYVPPPLNCSKETLKFTHQKRKDSSIILILPSELLKMSTKIFKKNTSILAKIGVVDNRITAKVNLDRLQMTLKHSDVGTFSVSVLNIAINFCVSWILLPEVNDLLAKGYPLPVMDHIKLSDITIEPKQNFLLFGANVIYN</sequence>
<dbReference type="Pfam" id="PF01273">
    <property type="entry name" value="LBP_BPI_CETP"/>
    <property type="match status" value="1"/>
</dbReference>
<dbReference type="eggNOG" id="KOG4160">
    <property type="taxonomic scope" value="Eukaryota"/>
</dbReference>
<evidence type="ECO:0000256" key="10">
    <source>
        <dbReference type="ARBA" id="ARBA00023180"/>
    </source>
</evidence>
<evidence type="ECO:0000256" key="2">
    <source>
        <dbReference type="ARBA" id="ARBA00007292"/>
    </source>
</evidence>
<dbReference type="InterPro" id="IPR030675">
    <property type="entry name" value="BPI/LBP"/>
</dbReference>
<dbReference type="InterPro" id="IPR032942">
    <property type="entry name" value="BPI/LBP/Plunc"/>
</dbReference>
<protein>
    <recommendedName>
        <fullName evidence="3 13">Bactericidal permeability-increasing protein</fullName>
        <shortName evidence="13">BPI</shortName>
    </recommendedName>
</protein>
<keyword evidence="9 12" id="KW-1015">Disulfide bond</keyword>
<keyword evidence="6 13" id="KW-0399">Innate immunity</keyword>
<evidence type="ECO:0000256" key="5">
    <source>
        <dbReference type="ARBA" id="ARBA00022529"/>
    </source>
</evidence>
<reference evidence="18" key="2">
    <citation type="submission" date="2025-08" db="UniProtKB">
        <authorList>
            <consortium name="Ensembl"/>
        </authorList>
    </citation>
    <scope>IDENTIFICATION</scope>
</reference>
<evidence type="ECO:0000256" key="14">
    <source>
        <dbReference type="SAM" id="Phobius"/>
    </source>
</evidence>
<keyword evidence="5 13" id="KW-0929">Antimicrobial</keyword>
<dbReference type="InterPro" id="IPR001124">
    <property type="entry name" value="Lipid-bd_serum_glycop_C"/>
</dbReference>
<dbReference type="Ensembl" id="ENSLACT00000014738.1">
    <property type="protein sequence ID" value="ENSLACP00000014636.1"/>
    <property type="gene ID" value="ENSLACG00000012885.1"/>
</dbReference>
<dbReference type="Proteomes" id="UP000008672">
    <property type="component" value="Unassembled WGS sequence"/>
</dbReference>
<dbReference type="OMA" id="KMHIRAG"/>
<comment type="function">
    <text evidence="13">The cytotoxic action of BPI is limited to many species of Gram-negative bacteria; this specificity may be explained by a strong affinity of the very basic N-terminal half for the negatively charged lipopolysaccharides that are unique to the Gram-negative bacterial outer envelope.</text>
</comment>
<dbReference type="Gene3D" id="3.15.20.10">
    <property type="entry name" value="Bactericidal permeability-increasing protein, domain 2"/>
    <property type="match status" value="1"/>
</dbReference>
<dbReference type="InterPro" id="IPR017942">
    <property type="entry name" value="Lipid-bd_serum_glycop_N"/>
</dbReference>
<dbReference type="PIRSF" id="PIRSF002417">
    <property type="entry name" value="Lipid_binding_protein"/>
    <property type="match status" value="1"/>
</dbReference>
<dbReference type="GO" id="GO:0005615">
    <property type="term" value="C:extracellular space"/>
    <property type="evidence" value="ECO:0007669"/>
    <property type="project" value="UniProtKB-UniRule"/>
</dbReference>
<dbReference type="EMBL" id="AFYH01139074">
    <property type="status" value="NOT_ANNOTATED_CDS"/>
    <property type="molecule type" value="Genomic_DNA"/>
</dbReference>
<organism evidence="18 19">
    <name type="scientific">Latimeria chalumnae</name>
    <name type="common">Coelacanth</name>
    <dbReference type="NCBI Taxonomy" id="7897"/>
    <lineage>
        <taxon>Eukaryota</taxon>
        <taxon>Metazoa</taxon>
        <taxon>Chordata</taxon>
        <taxon>Craniata</taxon>
        <taxon>Vertebrata</taxon>
        <taxon>Euteleostomi</taxon>
        <taxon>Coelacanthiformes</taxon>
        <taxon>Coelacanthidae</taxon>
        <taxon>Latimeria</taxon>
    </lineage>
</organism>
<proteinExistence type="inferred from homology"/>
<dbReference type="Bgee" id="ENSLACG00000012885">
    <property type="expression patterns" value="Expressed in pelvic fin and 2 other cell types or tissues"/>
</dbReference>
<reference evidence="19" key="1">
    <citation type="submission" date="2011-08" db="EMBL/GenBank/DDBJ databases">
        <title>The draft genome of Latimeria chalumnae.</title>
        <authorList>
            <person name="Di Palma F."/>
            <person name="Alfoldi J."/>
            <person name="Johnson J."/>
            <person name="Berlin A."/>
            <person name="Gnerre S."/>
            <person name="Jaffe D."/>
            <person name="MacCallum I."/>
            <person name="Young S."/>
            <person name="Walker B.J."/>
            <person name="Lander E."/>
            <person name="Lindblad-Toh K."/>
        </authorList>
    </citation>
    <scope>NUCLEOTIDE SEQUENCE [LARGE SCALE GENOMIC DNA]</scope>
    <source>
        <strain evidence="19">Wild caught</strain>
    </source>
</reference>
<keyword evidence="19" id="KW-1185">Reference proteome</keyword>
<dbReference type="GO" id="GO:0050829">
    <property type="term" value="P:defense response to Gram-negative bacterium"/>
    <property type="evidence" value="ECO:0007669"/>
    <property type="project" value="UniProtKB-UniRule"/>
</dbReference>
<dbReference type="CDD" id="cd00025">
    <property type="entry name" value="BPI1"/>
    <property type="match status" value="1"/>
</dbReference>
<dbReference type="PANTHER" id="PTHR10504">
    <property type="entry name" value="BACTERICIDAL PERMEABILITY-INCREASING BPI PROTEIN-RELATED"/>
    <property type="match status" value="1"/>
</dbReference>
<feature type="signal peptide" evidence="15">
    <location>
        <begin position="1"/>
        <end position="30"/>
    </location>
</feature>
<dbReference type="EMBL" id="AFYH01139075">
    <property type="status" value="NOT_ANNOTATED_CDS"/>
    <property type="molecule type" value="Genomic_DNA"/>
</dbReference>
<evidence type="ECO:0000256" key="8">
    <source>
        <dbReference type="ARBA" id="ARBA00023022"/>
    </source>
</evidence>
<dbReference type="HOGENOM" id="CLU_028970_3_2_1"/>
<reference evidence="18" key="3">
    <citation type="submission" date="2025-09" db="UniProtKB">
        <authorList>
            <consortium name="Ensembl"/>
        </authorList>
    </citation>
    <scope>IDENTIFICATION</scope>
</reference>
<evidence type="ECO:0000313" key="19">
    <source>
        <dbReference type="Proteomes" id="UP000008672"/>
    </source>
</evidence>
<accession>H3AYB5</accession>
<dbReference type="EMBL" id="AFYH01139076">
    <property type="status" value="NOT_ANNOTATED_CDS"/>
    <property type="molecule type" value="Genomic_DNA"/>
</dbReference>
<evidence type="ECO:0000256" key="1">
    <source>
        <dbReference type="ARBA" id="ARBA00004613"/>
    </source>
</evidence>
<feature type="domain" description="Lipid-binding serum glycoprotein N-terminal" evidence="16">
    <location>
        <begin position="38"/>
        <end position="261"/>
    </location>
</feature>
<evidence type="ECO:0000256" key="7">
    <source>
        <dbReference type="ARBA" id="ARBA00022859"/>
    </source>
</evidence>
<evidence type="ECO:0000256" key="9">
    <source>
        <dbReference type="ARBA" id="ARBA00023157"/>
    </source>
</evidence>
<feature type="disulfide bond" evidence="12">
    <location>
        <begin position="164"/>
        <end position="203"/>
    </location>
</feature>
<comment type="domain">
    <text evidence="13">The N- and C-terminal barrels adopt an identical fold despite having only 13% of conserved residues.</text>
</comment>
<dbReference type="FunCoup" id="H3AYB5">
    <property type="interactions" value="88"/>
</dbReference>
<dbReference type="EMBL" id="AFYH01139073">
    <property type="status" value="NOT_ANNOTATED_CDS"/>
    <property type="molecule type" value="Genomic_DNA"/>
</dbReference>
<dbReference type="GO" id="GO:0001530">
    <property type="term" value="F:lipopolysaccharide binding"/>
    <property type="evidence" value="ECO:0007669"/>
    <property type="project" value="TreeGrafter"/>
</dbReference>
<comment type="similarity">
    <text evidence="2">Belongs to the BPI/LBP/Plunc superfamily. BPI/LBP family.</text>
</comment>
<dbReference type="FunFam" id="3.15.10.10:FF:000001">
    <property type="entry name" value="phospholipid transfer protein-like"/>
    <property type="match status" value="1"/>
</dbReference>
<dbReference type="GO" id="GO:0045087">
    <property type="term" value="P:innate immune response"/>
    <property type="evidence" value="ECO:0007669"/>
    <property type="project" value="UniProtKB-UniRule"/>
</dbReference>
<evidence type="ECO:0000259" key="16">
    <source>
        <dbReference type="SMART" id="SM00328"/>
    </source>
</evidence>
<keyword evidence="4 13" id="KW-0964">Secreted</keyword>
<feature type="domain" description="Lipid-binding serum glycoprotein C-terminal" evidence="17">
    <location>
        <begin position="276"/>
        <end position="482"/>
    </location>
</feature>
<feature type="transmembrane region" description="Helical" evidence="14">
    <location>
        <begin position="281"/>
        <end position="305"/>
    </location>
</feature>
<dbReference type="SUPFAM" id="SSF55394">
    <property type="entry name" value="Bactericidal permeability-increasing protein, BPI"/>
    <property type="match status" value="2"/>
</dbReference>
<keyword evidence="14" id="KW-0472">Membrane</keyword>
<dbReference type="SMART" id="SM00328">
    <property type="entry name" value="BPI1"/>
    <property type="match status" value="1"/>
</dbReference>
<evidence type="ECO:0000256" key="4">
    <source>
        <dbReference type="ARBA" id="ARBA00022525"/>
    </source>
</evidence>
<dbReference type="SMART" id="SM00329">
    <property type="entry name" value="BPI2"/>
    <property type="match status" value="1"/>
</dbReference>
<dbReference type="Pfam" id="PF02886">
    <property type="entry name" value="LBP_BPI_CETP_C"/>
    <property type="match status" value="1"/>
</dbReference>
<keyword evidence="13 15" id="KW-0732">Signal</keyword>
<evidence type="ECO:0000256" key="11">
    <source>
        <dbReference type="ARBA" id="ARBA00025943"/>
    </source>
</evidence>
<dbReference type="FunFam" id="3.15.20.10:FF:000001">
    <property type="entry name" value="Phospholipid transfer protein"/>
    <property type="match status" value="1"/>
</dbReference>
<dbReference type="InterPro" id="IPR017943">
    <property type="entry name" value="Bactericidal_perm-incr_a/b_dom"/>
</dbReference>
<evidence type="ECO:0000256" key="13">
    <source>
        <dbReference type="RuleBase" id="RU369039"/>
    </source>
</evidence>
<evidence type="ECO:0000259" key="17">
    <source>
        <dbReference type="SMART" id="SM00329"/>
    </source>
</evidence>
<comment type="domain">
    <text evidence="13">The N-terminal region may be exposed to the interior of the granule, whereas the C-terminal portion may be embedded in the membrane. During phagocytosis and degranulation, proteases may be released and activated and cleave BPI at the junction of the N- and C-terminal portions of the molecule, providing controlled release of the N-terminal antibacterial fragment when bacteria are ingested.</text>
</comment>
<dbReference type="AlphaFoldDB" id="H3AYB5"/>
<keyword evidence="7 13" id="KW-0391">Immunity</keyword>
<evidence type="ECO:0000256" key="3">
    <source>
        <dbReference type="ARBA" id="ARBA00017827"/>
    </source>
</evidence>
<feature type="transmembrane region" description="Helical" evidence="14">
    <location>
        <begin position="325"/>
        <end position="348"/>
    </location>
</feature>
<evidence type="ECO:0000256" key="15">
    <source>
        <dbReference type="SAM" id="SignalP"/>
    </source>
</evidence>
<name>H3AYB5_LATCH</name>
<dbReference type="Gene3D" id="3.15.10.10">
    <property type="entry name" value="Bactericidal permeability-increasing protein, domain 1"/>
    <property type="match status" value="1"/>
</dbReference>
<evidence type="ECO:0000313" key="18">
    <source>
        <dbReference type="Ensembl" id="ENSLACP00000014636.1"/>
    </source>
</evidence>
<keyword evidence="10 13" id="KW-0325">Glycoprotein</keyword>
<dbReference type="PANTHER" id="PTHR10504:SF84">
    <property type="entry name" value="BACTERICIDAL PERMEABILITY-INCREASING PROTEIN"/>
    <property type="match status" value="1"/>
</dbReference>
<keyword evidence="14" id="KW-0812">Transmembrane</keyword>
<comment type="subunit">
    <text evidence="11 13">Monomer. Homodimer; disulfide-linked.</text>
</comment>
<feature type="transmembrane region" description="Helical" evidence="14">
    <location>
        <begin position="424"/>
        <end position="445"/>
    </location>
</feature>
<dbReference type="STRING" id="7897.ENSLACP00000014636"/>
<evidence type="ECO:0000256" key="6">
    <source>
        <dbReference type="ARBA" id="ARBA00022588"/>
    </source>
</evidence>